<sequence>MREVSCWDGLCVGISGTTLKWLALISMTIDHIGVFFFPGCMELRMIGRAAYPIFAYMVAEGCAHTRRKQRYFLSVLGVGLLCSVVSYIADGNLYQSIFITFACSIALIFGLSYVTQYRQVRRSACLAMFGTAGGLVFLYVLCHASFVPGFAIDYGFCGAVTPVMIWLGTTRTQKLAVLTFGLCCISLELGGVQAFSLAALPLLMLYNGRRGTNGGKYIFYLYYPAHLAILYGIVQRLRL</sequence>
<keyword evidence="1" id="KW-0472">Membrane</keyword>
<evidence type="ECO:0000313" key="2">
    <source>
        <dbReference type="EMBL" id="AXL20116.1"/>
    </source>
</evidence>
<accession>A0A346AW73</accession>
<gene>
    <name evidence="2" type="ORF">DKB62_00230</name>
</gene>
<keyword evidence="1" id="KW-1133">Transmembrane helix</keyword>
<name>A0A346AW73_9FIRM</name>
<feature type="transmembrane region" description="Helical" evidence="1">
    <location>
        <begin position="71"/>
        <end position="89"/>
    </location>
</feature>
<keyword evidence="3" id="KW-1185">Reference proteome</keyword>
<evidence type="ECO:0000313" key="3">
    <source>
        <dbReference type="Proteomes" id="UP000254337"/>
    </source>
</evidence>
<keyword evidence="1" id="KW-0812">Transmembrane</keyword>
<feature type="transmembrane region" description="Helical" evidence="1">
    <location>
        <begin position="95"/>
        <end position="114"/>
    </location>
</feature>
<dbReference type="InterPro" id="IPR008875">
    <property type="entry name" value="TraX"/>
</dbReference>
<dbReference type="RefSeq" id="WP_107195521.1">
    <property type="nucleotide sequence ID" value="NZ_CP029462.1"/>
</dbReference>
<organism evidence="2 3">
    <name type="scientific">Megasphaera stantonii</name>
    <dbReference type="NCBI Taxonomy" id="2144175"/>
    <lineage>
        <taxon>Bacteria</taxon>
        <taxon>Bacillati</taxon>
        <taxon>Bacillota</taxon>
        <taxon>Negativicutes</taxon>
        <taxon>Veillonellales</taxon>
        <taxon>Veillonellaceae</taxon>
        <taxon>Megasphaera</taxon>
    </lineage>
</organism>
<feature type="transmembrane region" description="Helical" evidence="1">
    <location>
        <begin position="126"/>
        <end position="146"/>
    </location>
</feature>
<evidence type="ECO:0000256" key="1">
    <source>
        <dbReference type="SAM" id="Phobius"/>
    </source>
</evidence>
<dbReference type="KEGG" id="meg:DKB62_00230"/>
<dbReference type="Pfam" id="PF05857">
    <property type="entry name" value="TraX"/>
    <property type="match status" value="1"/>
</dbReference>
<feature type="transmembrane region" description="Helical" evidence="1">
    <location>
        <begin position="217"/>
        <end position="234"/>
    </location>
</feature>
<dbReference type="Proteomes" id="UP000254337">
    <property type="component" value="Chromosome"/>
</dbReference>
<dbReference type="OrthoDB" id="9781069at2"/>
<dbReference type="EMBL" id="CP029462">
    <property type="protein sequence ID" value="AXL20116.1"/>
    <property type="molecule type" value="Genomic_DNA"/>
</dbReference>
<protein>
    <recommendedName>
        <fullName evidence="4">Conjugal transfer protein TraX</fullName>
    </recommendedName>
</protein>
<proteinExistence type="predicted"/>
<reference evidence="2 3" key="1">
    <citation type="submission" date="2018-05" db="EMBL/GenBank/DDBJ databases">
        <title>Complete genome sequence of Megasphaera sp. AJH120T, isolated from the ceca of a chicken.</title>
        <authorList>
            <person name="Maki J."/>
            <person name="Looft T."/>
        </authorList>
    </citation>
    <scope>NUCLEOTIDE SEQUENCE [LARGE SCALE GENOMIC DNA]</scope>
    <source>
        <strain evidence="2 3">AJH120</strain>
    </source>
</reference>
<dbReference type="AlphaFoldDB" id="A0A346AW73"/>
<feature type="transmembrane region" description="Helical" evidence="1">
    <location>
        <begin position="175"/>
        <end position="205"/>
    </location>
</feature>
<evidence type="ECO:0008006" key="4">
    <source>
        <dbReference type="Google" id="ProtNLM"/>
    </source>
</evidence>
<feature type="transmembrane region" description="Helical" evidence="1">
    <location>
        <begin position="152"/>
        <end position="168"/>
    </location>
</feature>